<reference evidence="2" key="2">
    <citation type="journal article" date="2023" name="IMA Fungus">
        <title>Comparative genomic study of the Penicillium genus elucidates a diverse pangenome and 15 lateral gene transfer events.</title>
        <authorList>
            <person name="Petersen C."/>
            <person name="Sorensen T."/>
            <person name="Nielsen M.R."/>
            <person name="Sondergaard T.E."/>
            <person name="Sorensen J.L."/>
            <person name="Fitzpatrick D.A."/>
            <person name="Frisvad J.C."/>
            <person name="Nielsen K.L."/>
        </authorList>
    </citation>
    <scope>NUCLEOTIDE SEQUENCE</scope>
    <source>
        <strain evidence="2">IBT 30761</strain>
    </source>
</reference>
<feature type="compositionally biased region" description="Basic and acidic residues" evidence="1">
    <location>
        <begin position="124"/>
        <end position="137"/>
    </location>
</feature>
<protein>
    <submittedName>
        <fullName evidence="2">Uncharacterized protein</fullName>
    </submittedName>
</protein>
<evidence type="ECO:0000313" key="2">
    <source>
        <dbReference type="EMBL" id="KAJ5090723.1"/>
    </source>
</evidence>
<name>A0A9W9EZB8_9EURO</name>
<dbReference type="AlphaFoldDB" id="A0A9W9EZB8"/>
<keyword evidence="3" id="KW-1185">Reference proteome</keyword>
<evidence type="ECO:0000313" key="3">
    <source>
        <dbReference type="Proteomes" id="UP001149074"/>
    </source>
</evidence>
<dbReference type="EMBL" id="JAPQKI010000009">
    <property type="protein sequence ID" value="KAJ5090723.1"/>
    <property type="molecule type" value="Genomic_DNA"/>
</dbReference>
<dbReference type="Proteomes" id="UP001149074">
    <property type="component" value="Unassembled WGS sequence"/>
</dbReference>
<feature type="region of interest" description="Disordered" evidence="1">
    <location>
        <begin position="103"/>
        <end position="137"/>
    </location>
</feature>
<organism evidence="2 3">
    <name type="scientific">Penicillium argentinense</name>
    <dbReference type="NCBI Taxonomy" id="1131581"/>
    <lineage>
        <taxon>Eukaryota</taxon>
        <taxon>Fungi</taxon>
        <taxon>Dikarya</taxon>
        <taxon>Ascomycota</taxon>
        <taxon>Pezizomycotina</taxon>
        <taxon>Eurotiomycetes</taxon>
        <taxon>Eurotiomycetidae</taxon>
        <taxon>Eurotiales</taxon>
        <taxon>Aspergillaceae</taxon>
        <taxon>Penicillium</taxon>
    </lineage>
</organism>
<accession>A0A9W9EZB8</accession>
<dbReference type="RefSeq" id="XP_056472704.1">
    <property type="nucleotide sequence ID" value="XM_056621898.1"/>
</dbReference>
<dbReference type="OrthoDB" id="4298679at2759"/>
<comment type="caution">
    <text evidence="2">The sequence shown here is derived from an EMBL/GenBank/DDBJ whole genome shotgun (WGS) entry which is preliminary data.</text>
</comment>
<sequence length="137" mass="14899">MDAVLFLTSVTFVIAVGSAIIQGVTFWKHYRIRVKISNKTPSIHSRELEELAPDTIPTDCQSITGSILATRHRPGKSPLPGIQRPPQAPINLNHPFSFFGATIHEPPERATASPPTPATVSHDATARDRQGFAEAKP</sequence>
<dbReference type="GeneID" id="81360877"/>
<gene>
    <name evidence="2" type="ORF">N7532_009407</name>
</gene>
<reference evidence="2" key="1">
    <citation type="submission" date="2022-11" db="EMBL/GenBank/DDBJ databases">
        <authorList>
            <person name="Petersen C."/>
        </authorList>
    </citation>
    <scope>NUCLEOTIDE SEQUENCE</scope>
    <source>
        <strain evidence="2">IBT 30761</strain>
    </source>
</reference>
<proteinExistence type="predicted"/>
<evidence type="ECO:0000256" key="1">
    <source>
        <dbReference type="SAM" id="MobiDB-lite"/>
    </source>
</evidence>